<dbReference type="InterPro" id="IPR036390">
    <property type="entry name" value="WH_DNA-bd_sf"/>
</dbReference>
<keyword evidence="6" id="KW-1185">Reference proteome</keyword>
<organism evidence="5 6">
    <name type="scientific">Hydnomerulius pinastri MD-312</name>
    <dbReference type="NCBI Taxonomy" id="994086"/>
    <lineage>
        <taxon>Eukaryota</taxon>
        <taxon>Fungi</taxon>
        <taxon>Dikarya</taxon>
        <taxon>Basidiomycota</taxon>
        <taxon>Agaricomycotina</taxon>
        <taxon>Agaricomycetes</taxon>
        <taxon>Agaricomycetidae</taxon>
        <taxon>Boletales</taxon>
        <taxon>Boletales incertae sedis</taxon>
        <taxon>Leucogyrophana</taxon>
    </lineage>
</organism>
<dbReference type="OrthoDB" id="1606438at2759"/>
<accession>A0A0C9WDC8</accession>
<name>A0A0C9WDC8_9AGAM</name>
<gene>
    <name evidence="5" type="ORF">HYDPIDRAFT_41877</name>
</gene>
<dbReference type="Proteomes" id="UP000053820">
    <property type="component" value="Unassembled WGS sequence"/>
</dbReference>
<dbReference type="GO" id="GO:0032259">
    <property type="term" value="P:methylation"/>
    <property type="evidence" value="ECO:0007669"/>
    <property type="project" value="UniProtKB-KW"/>
</dbReference>
<dbReference type="SUPFAM" id="SSF53335">
    <property type="entry name" value="S-adenosyl-L-methionine-dependent methyltransferases"/>
    <property type="match status" value="1"/>
</dbReference>
<reference evidence="5 6" key="1">
    <citation type="submission" date="2014-04" db="EMBL/GenBank/DDBJ databases">
        <title>Evolutionary Origins and Diversification of the Mycorrhizal Mutualists.</title>
        <authorList>
            <consortium name="DOE Joint Genome Institute"/>
            <consortium name="Mycorrhizal Genomics Consortium"/>
            <person name="Kohler A."/>
            <person name="Kuo A."/>
            <person name="Nagy L.G."/>
            <person name="Floudas D."/>
            <person name="Copeland A."/>
            <person name="Barry K.W."/>
            <person name="Cichocki N."/>
            <person name="Veneault-Fourrey C."/>
            <person name="LaButti K."/>
            <person name="Lindquist E.A."/>
            <person name="Lipzen A."/>
            <person name="Lundell T."/>
            <person name="Morin E."/>
            <person name="Murat C."/>
            <person name="Riley R."/>
            <person name="Ohm R."/>
            <person name="Sun H."/>
            <person name="Tunlid A."/>
            <person name="Henrissat B."/>
            <person name="Grigoriev I.V."/>
            <person name="Hibbett D.S."/>
            <person name="Martin F."/>
        </authorList>
    </citation>
    <scope>NUCLEOTIDE SEQUENCE [LARGE SCALE GENOMIC DNA]</scope>
    <source>
        <strain evidence="5 6">MD-312</strain>
    </source>
</reference>
<evidence type="ECO:0000259" key="4">
    <source>
        <dbReference type="Pfam" id="PF00891"/>
    </source>
</evidence>
<dbReference type="EMBL" id="KN839855">
    <property type="protein sequence ID" value="KIJ62372.1"/>
    <property type="molecule type" value="Genomic_DNA"/>
</dbReference>
<dbReference type="PROSITE" id="PS51683">
    <property type="entry name" value="SAM_OMT_II"/>
    <property type="match status" value="1"/>
</dbReference>
<dbReference type="InterPro" id="IPR001077">
    <property type="entry name" value="COMT_C"/>
</dbReference>
<keyword evidence="3" id="KW-0949">S-adenosyl-L-methionine</keyword>
<evidence type="ECO:0000256" key="2">
    <source>
        <dbReference type="ARBA" id="ARBA00022679"/>
    </source>
</evidence>
<protein>
    <recommendedName>
        <fullName evidence="4">O-methyltransferase C-terminal domain-containing protein</fullName>
    </recommendedName>
</protein>
<evidence type="ECO:0000313" key="5">
    <source>
        <dbReference type="EMBL" id="KIJ62372.1"/>
    </source>
</evidence>
<dbReference type="PANTHER" id="PTHR43712">
    <property type="entry name" value="PUTATIVE (AFU_ORTHOLOGUE AFUA_4G14580)-RELATED"/>
    <property type="match status" value="1"/>
</dbReference>
<evidence type="ECO:0000256" key="3">
    <source>
        <dbReference type="ARBA" id="ARBA00022691"/>
    </source>
</evidence>
<dbReference type="InterPro" id="IPR036388">
    <property type="entry name" value="WH-like_DNA-bd_sf"/>
</dbReference>
<dbReference type="HOGENOM" id="CLU_005533_0_1_1"/>
<evidence type="ECO:0000313" key="6">
    <source>
        <dbReference type="Proteomes" id="UP000053820"/>
    </source>
</evidence>
<dbReference type="Gene3D" id="1.10.10.10">
    <property type="entry name" value="Winged helix-like DNA-binding domain superfamily/Winged helix DNA-binding domain"/>
    <property type="match status" value="1"/>
</dbReference>
<keyword evidence="1" id="KW-0489">Methyltransferase</keyword>
<dbReference type="PANTHER" id="PTHR43712:SF2">
    <property type="entry name" value="O-METHYLTRANSFERASE CICE"/>
    <property type="match status" value="1"/>
</dbReference>
<proteinExistence type="predicted"/>
<dbReference type="SUPFAM" id="SSF46785">
    <property type="entry name" value="Winged helix' DNA-binding domain"/>
    <property type="match status" value="1"/>
</dbReference>
<evidence type="ECO:0000256" key="1">
    <source>
        <dbReference type="ARBA" id="ARBA00022603"/>
    </source>
</evidence>
<dbReference type="Pfam" id="PF00891">
    <property type="entry name" value="Methyltransf_2"/>
    <property type="match status" value="1"/>
</dbReference>
<dbReference type="InterPro" id="IPR029063">
    <property type="entry name" value="SAM-dependent_MTases_sf"/>
</dbReference>
<dbReference type="GO" id="GO:0008171">
    <property type="term" value="F:O-methyltransferase activity"/>
    <property type="evidence" value="ECO:0007669"/>
    <property type="project" value="InterPro"/>
</dbReference>
<dbReference type="InterPro" id="IPR016461">
    <property type="entry name" value="COMT-like"/>
</dbReference>
<feature type="domain" description="O-methyltransferase C-terminal" evidence="4">
    <location>
        <begin position="203"/>
        <end position="376"/>
    </location>
</feature>
<sequence>MGSFAHLSELRSLQNTLNQAIDAFEQERCSLDLPELSTYTSDPHPLDDLNFLPSTSLFAARRTALACIGQLKVLLQSPYEKVVEQSCAVYDTACLDIFVRGGLVDELATPDALLNGRSIDELHQALDLSPKRISVIFRLLAAQGWLREVTENTFVLNRPALQLRRGSCGRTWSLTPGKPKVASSLLDFVTQGEWKYSVSPAETAFQISHGTSDTLFQYLARNPDQFEQWSASVRTYGDACHLALMEDYPWHKLTQKTIVDCGAGLGSLVESLVKLPCLSDCNFVAQDLPQITPSTTSNLNRSCEDLLSSRRITIESYDFFSPQQRAAGAVIILKHILHNWPDHDCVRILQNAALEADPETKILIIDNVVLPSTVSGSPHALQDGGAESRKDSLPEFLPRNYGAAAKASLALGVHMMGVFNGHERTLAQWEAIAERSGLHIDMVYHVRAPDSVIECSLGSGTRMQNSAGEPRATRPVS</sequence>
<dbReference type="Gene3D" id="3.40.50.150">
    <property type="entry name" value="Vaccinia Virus protein VP39"/>
    <property type="match status" value="1"/>
</dbReference>
<keyword evidence="2" id="KW-0808">Transferase</keyword>
<dbReference type="AlphaFoldDB" id="A0A0C9WDC8"/>